<protein>
    <submittedName>
        <fullName evidence="2">Uncharacterized protein</fullName>
    </submittedName>
</protein>
<feature type="region of interest" description="Disordered" evidence="1">
    <location>
        <begin position="21"/>
        <end position="42"/>
    </location>
</feature>
<evidence type="ECO:0000256" key="1">
    <source>
        <dbReference type="SAM" id="MobiDB-lite"/>
    </source>
</evidence>
<feature type="compositionally biased region" description="Basic and acidic residues" evidence="1">
    <location>
        <begin position="129"/>
        <end position="138"/>
    </location>
</feature>
<accession>A0A067PVM4</accession>
<evidence type="ECO:0000313" key="3">
    <source>
        <dbReference type="Proteomes" id="UP000027265"/>
    </source>
</evidence>
<feature type="compositionally biased region" description="Polar residues" evidence="1">
    <location>
        <begin position="208"/>
        <end position="217"/>
    </location>
</feature>
<reference evidence="3" key="1">
    <citation type="journal article" date="2014" name="Proc. Natl. Acad. Sci. U.S.A.">
        <title>Extensive sampling of basidiomycete genomes demonstrates inadequacy of the white-rot/brown-rot paradigm for wood decay fungi.</title>
        <authorList>
            <person name="Riley R."/>
            <person name="Salamov A.A."/>
            <person name="Brown D.W."/>
            <person name="Nagy L.G."/>
            <person name="Floudas D."/>
            <person name="Held B.W."/>
            <person name="Levasseur A."/>
            <person name="Lombard V."/>
            <person name="Morin E."/>
            <person name="Otillar R."/>
            <person name="Lindquist E.A."/>
            <person name="Sun H."/>
            <person name="LaButti K.M."/>
            <person name="Schmutz J."/>
            <person name="Jabbour D."/>
            <person name="Luo H."/>
            <person name="Baker S.E."/>
            <person name="Pisabarro A.G."/>
            <person name="Walton J.D."/>
            <person name="Blanchette R.A."/>
            <person name="Henrissat B."/>
            <person name="Martin F."/>
            <person name="Cullen D."/>
            <person name="Hibbett D.S."/>
            <person name="Grigoriev I.V."/>
        </authorList>
    </citation>
    <scope>NUCLEOTIDE SEQUENCE [LARGE SCALE GENOMIC DNA]</scope>
    <source>
        <strain evidence="3">MUCL 33604</strain>
    </source>
</reference>
<feature type="region of interest" description="Disordered" evidence="1">
    <location>
        <begin position="129"/>
        <end position="157"/>
    </location>
</feature>
<sequence>MDKYIPYSSNEEICIDPSALPQNWQAESDPPRTIRKHSSSPRTKLTLSLSEVSTTMDIFGKGLHDREMTELVSFYEKPRASVSSPRNGLFSTHEVDSVYPDANGLHAVWIQQSLLSAKIQKWQVEPSRHIPGNEDSVHLQRTRSPFNNPSNPRSDGYLSRVANQEHNSCGTHHYRCANSQDSLGRIKTHPLQARLQQIIGRLAQASGNVSGTLSSIPTKRVMGPQDEVPRKRTRFDTSQSTLLVSKGINVPSRFPGGHTQEPQLPDHTVRPPQLGRHSQHTASPAIPMNTFEVKGLWHLLQKTPPISDNQLHPDVTSFAEELKPSDLEEVAQEISAVMKSELSNAREEFHHQLASHIVHETSLLRSELHFSHHKFLAELHGDIMQLERSVLKFVLFTSPCGRTVGVTKSPHASALQYSTVLPVQSLIFDPTFLKVDHNSLMGI</sequence>
<dbReference type="EMBL" id="KL197725">
    <property type="protein sequence ID" value="KDQ55332.1"/>
    <property type="molecule type" value="Genomic_DNA"/>
</dbReference>
<feature type="compositionally biased region" description="Polar residues" evidence="1">
    <location>
        <begin position="142"/>
        <end position="153"/>
    </location>
</feature>
<gene>
    <name evidence="2" type="ORF">JAAARDRAFT_48722</name>
</gene>
<dbReference type="AlphaFoldDB" id="A0A067PVM4"/>
<keyword evidence="3" id="KW-1185">Reference proteome</keyword>
<name>A0A067PVM4_9AGAM</name>
<dbReference type="Proteomes" id="UP000027265">
    <property type="component" value="Unassembled WGS sequence"/>
</dbReference>
<dbReference type="HOGENOM" id="CLU_618291_0_0_1"/>
<organism evidence="2 3">
    <name type="scientific">Jaapia argillacea MUCL 33604</name>
    <dbReference type="NCBI Taxonomy" id="933084"/>
    <lineage>
        <taxon>Eukaryota</taxon>
        <taxon>Fungi</taxon>
        <taxon>Dikarya</taxon>
        <taxon>Basidiomycota</taxon>
        <taxon>Agaricomycotina</taxon>
        <taxon>Agaricomycetes</taxon>
        <taxon>Agaricomycetidae</taxon>
        <taxon>Jaapiales</taxon>
        <taxon>Jaapiaceae</taxon>
        <taxon>Jaapia</taxon>
    </lineage>
</organism>
<proteinExistence type="predicted"/>
<feature type="region of interest" description="Disordered" evidence="1">
    <location>
        <begin position="208"/>
        <end position="234"/>
    </location>
</feature>
<evidence type="ECO:0000313" key="2">
    <source>
        <dbReference type="EMBL" id="KDQ55332.1"/>
    </source>
</evidence>
<dbReference type="InParanoid" id="A0A067PVM4"/>
<feature type="region of interest" description="Disordered" evidence="1">
    <location>
        <begin position="248"/>
        <end position="282"/>
    </location>
</feature>